<accession>A0A226EG65</accession>
<keyword evidence="1" id="KW-1133">Transmembrane helix</keyword>
<comment type="caution">
    <text evidence="2">The sequence shown here is derived from an EMBL/GenBank/DDBJ whole genome shotgun (WGS) entry which is preliminary data.</text>
</comment>
<evidence type="ECO:0000313" key="3">
    <source>
        <dbReference type="Proteomes" id="UP000198287"/>
    </source>
</evidence>
<protein>
    <submittedName>
        <fullName evidence="2">Uncharacterized protein</fullName>
    </submittedName>
</protein>
<reference evidence="2 3" key="1">
    <citation type="submission" date="2015-12" db="EMBL/GenBank/DDBJ databases">
        <title>The genome of Folsomia candida.</title>
        <authorList>
            <person name="Faddeeva A."/>
            <person name="Derks M.F."/>
            <person name="Anvar Y."/>
            <person name="Smit S."/>
            <person name="Van Straalen N."/>
            <person name="Roelofs D."/>
        </authorList>
    </citation>
    <scope>NUCLEOTIDE SEQUENCE [LARGE SCALE GENOMIC DNA]</scope>
    <source>
        <strain evidence="2 3">VU population</strain>
        <tissue evidence="2">Whole body</tissue>
    </source>
</reference>
<evidence type="ECO:0000313" key="2">
    <source>
        <dbReference type="EMBL" id="OXA56064.1"/>
    </source>
</evidence>
<dbReference type="AlphaFoldDB" id="A0A226EG65"/>
<proteinExistence type="predicted"/>
<sequence length="123" mass="13860">MTELRKNYDDEDRCHISLLRKSNNNHTLVIVLFAVYITSPVVTFGESVLRGGKVHCPGLSLESRWGVHVDCILTTRGVQTFDCSNPVPPETVALYSCQRYFRQISASSPVKLRFENVCSTILL</sequence>
<gene>
    <name evidence="2" type="ORF">Fcan01_09352</name>
</gene>
<keyword evidence="3" id="KW-1185">Reference proteome</keyword>
<keyword evidence="1" id="KW-0812">Transmembrane</keyword>
<organism evidence="2 3">
    <name type="scientific">Folsomia candida</name>
    <name type="common">Springtail</name>
    <dbReference type="NCBI Taxonomy" id="158441"/>
    <lineage>
        <taxon>Eukaryota</taxon>
        <taxon>Metazoa</taxon>
        <taxon>Ecdysozoa</taxon>
        <taxon>Arthropoda</taxon>
        <taxon>Hexapoda</taxon>
        <taxon>Collembola</taxon>
        <taxon>Entomobryomorpha</taxon>
        <taxon>Isotomoidea</taxon>
        <taxon>Isotomidae</taxon>
        <taxon>Proisotominae</taxon>
        <taxon>Folsomia</taxon>
    </lineage>
</organism>
<name>A0A226EG65_FOLCA</name>
<keyword evidence="1" id="KW-0472">Membrane</keyword>
<evidence type="ECO:0000256" key="1">
    <source>
        <dbReference type="SAM" id="Phobius"/>
    </source>
</evidence>
<dbReference type="Proteomes" id="UP000198287">
    <property type="component" value="Unassembled WGS sequence"/>
</dbReference>
<dbReference type="EMBL" id="LNIX01000004">
    <property type="protein sequence ID" value="OXA56064.1"/>
    <property type="molecule type" value="Genomic_DNA"/>
</dbReference>
<feature type="transmembrane region" description="Helical" evidence="1">
    <location>
        <begin position="27"/>
        <end position="45"/>
    </location>
</feature>